<feature type="domain" description="C2H2-type" evidence="13">
    <location>
        <begin position="221"/>
        <end position="248"/>
    </location>
</feature>
<evidence type="ECO:0000256" key="4">
    <source>
        <dbReference type="ARBA" id="ARBA00022737"/>
    </source>
</evidence>
<dbReference type="KEGG" id="lcf:108876783"/>
<protein>
    <submittedName>
        <fullName evidence="15">Zinc finger protein 70</fullName>
    </submittedName>
</protein>
<dbReference type="AlphaFoldDB" id="A0AAJ7PFG3"/>
<feature type="domain" description="C2H2-type" evidence="13">
    <location>
        <begin position="193"/>
        <end position="220"/>
    </location>
</feature>
<dbReference type="GO" id="GO:0003677">
    <property type="term" value="F:DNA binding"/>
    <property type="evidence" value="ECO:0007669"/>
    <property type="project" value="UniProtKB-KW"/>
</dbReference>
<evidence type="ECO:0000256" key="1">
    <source>
        <dbReference type="ARBA" id="ARBA00004123"/>
    </source>
</evidence>
<evidence type="ECO:0000259" key="13">
    <source>
        <dbReference type="PROSITE" id="PS50157"/>
    </source>
</evidence>
<feature type="domain" description="C2H2-type" evidence="13">
    <location>
        <begin position="478"/>
        <end position="501"/>
    </location>
</feature>
<evidence type="ECO:0000256" key="8">
    <source>
        <dbReference type="ARBA" id="ARBA00023125"/>
    </source>
</evidence>
<evidence type="ECO:0000256" key="12">
    <source>
        <dbReference type="SAM" id="MobiDB-lite"/>
    </source>
</evidence>
<dbReference type="PROSITE" id="PS50157">
    <property type="entry name" value="ZINC_FINGER_C2H2_2"/>
    <property type="match status" value="7"/>
</dbReference>
<keyword evidence="7" id="KW-0805">Transcription regulation</keyword>
<evidence type="ECO:0000256" key="6">
    <source>
        <dbReference type="ARBA" id="ARBA00022833"/>
    </source>
</evidence>
<keyword evidence="8" id="KW-0238">DNA-binding</keyword>
<evidence type="ECO:0000256" key="2">
    <source>
        <dbReference type="ARBA" id="ARBA00006991"/>
    </source>
</evidence>
<name>A0AAJ7PFG3_LATCA</name>
<feature type="domain" description="C2H2-type" evidence="13">
    <location>
        <begin position="422"/>
        <end position="449"/>
    </location>
</feature>
<dbReference type="SMART" id="SM00355">
    <property type="entry name" value="ZnF_C2H2"/>
    <property type="match status" value="7"/>
</dbReference>
<evidence type="ECO:0000256" key="3">
    <source>
        <dbReference type="ARBA" id="ARBA00022723"/>
    </source>
</evidence>
<organism evidence="14 15">
    <name type="scientific">Lates calcarifer</name>
    <name type="common">Barramundi</name>
    <name type="synonym">Holocentrus calcarifer</name>
    <dbReference type="NCBI Taxonomy" id="8187"/>
    <lineage>
        <taxon>Eukaryota</taxon>
        <taxon>Metazoa</taxon>
        <taxon>Chordata</taxon>
        <taxon>Craniata</taxon>
        <taxon>Vertebrata</taxon>
        <taxon>Euteleostomi</taxon>
        <taxon>Actinopterygii</taxon>
        <taxon>Neopterygii</taxon>
        <taxon>Teleostei</taxon>
        <taxon>Neoteleostei</taxon>
        <taxon>Acanthomorphata</taxon>
        <taxon>Carangaria</taxon>
        <taxon>Carangaria incertae sedis</taxon>
        <taxon>Centropomidae</taxon>
        <taxon>Lates</taxon>
    </lineage>
</organism>
<dbReference type="PANTHER" id="PTHR24379:SF121">
    <property type="entry name" value="C2H2-TYPE DOMAIN-CONTAINING PROTEIN"/>
    <property type="match status" value="1"/>
</dbReference>
<dbReference type="PROSITE" id="PS00028">
    <property type="entry name" value="ZINC_FINGER_C2H2_1"/>
    <property type="match status" value="7"/>
</dbReference>
<dbReference type="InterPro" id="IPR036236">
    <property type="entry name" value="Znf_C2H2_sf"/>
</dbReference>
<dbReference type="GO" id="GO:0008270">
    <property type="term" value="F:zinc ion binding"/>
    <property type="evidence" value="ECO:0007669"/>
    <property type="project" value="UniProtKB-KW"/>
</dbReference>
<feature type="domain" description="C2H2-type" evidence="13">
    <location>
        <begin position="394"/>
        <end position="421"/>
    </location>
</feature>
<dbReference type="Proteomes" id="UP000694890">
    <property type="component" value="Unplaced"/>
</dbReference>
<gene>
    <name evidence="15" type="primary">LOC108876783</name>
</gene>
<dbReference type="RefSeq" id="XP_018522031.1">
    <property type="nucleotide sequence ID" value="XM_018666515.2"/>
</dbReference>
<dbReference type="SUPFAM" id="SSF57667">
    <property type="entry name" value="beta-beta-alpha zinc fingers"/>
    <property type="match status" value="4"/>
</dbReference>
<dbReference type="GeneID" id="108876783"/>
<feature type="region of interest" description="Disordered" evidence="12">
    <location>
        <begin position="93"/>
        <end position="132"/>
    </location>
</feature>
<comment type="subcellular location">
    <subcellularLocation>
        <location evidence="1">Nucleus</location>
    </subcellularLocation>
</comment>
<dbReference type="FunFam" id="3.30.160.60:FF:000446">
    <property type="entry name" value="Zinc finger protein"/>
    <property type="match status" value="1"/>
</dbReference>
<dbReference type="Pfam" id="PF00096">
    <property type="entry name" value="zf-C2H2"/>
    <property type="match status" value="3"/>
</dbReference>
<dbReference type="InterPro" id="IPR013087">
    <property type="entry name" value="Znf_C2H2_type"/>
</dbReference>
<evidence type="ECO:0000256" key="10">
    <source>
        <dbReference type="ARBA" id="ARBA00023242"/>
    </source>
</evidence>
<keyword evidence="5 11" id="KW-0863">Zinc-finger</keyword>
<comment type="similarity">
    <text evidence="2">Belongs to the krueppel C2H2-type zinc-finger protein family.</text>
</comment>
<dbReference type="GO" id="GO:0005634">
    <property type="term" value="C:nucleus"/>
    <property type="evidence" value="ECO:0007669"/>
    <property type="project" value="UniProtKB-SubCell"/>
</dbReference>
<keyword evidence="10" id="KW-0539">Nucleus</keyword>
<evidence type="ECO:0000256" key="11">
    <source>
        <dbReference type="PROSITE-ProRule" id="PRU00042"/>
    </source>
</evidence>
<sequence>MYSQCREHLSMVKSGKLELLRALIRECLSAAAEEIFRIAERTIIEYEEEMSCSQWVVDSHHRLLDAAGSCNEDVLQMSTSDVKLQCGQQQPPASISVSWEEPDNTMSEPTQDRHNLNTTHPQASSASENDQSDQEILIDIDEDENVKQDCDLNVKILKVKKLFKCPVCFSGFSSKKTMVRHVRKHPEDKSSSYQCQFCDRYFCHKSEFIIHTRIHKGSKPYKCQDCDKSFDQRDSLFIHRQKHTEKKPYLCCSEKVDAEAHLRSMTPVSKMEEELDLRQDESGIKTFPLTITPYDRSEFDQESLQPLCLYQIQTVADIDKDSSVALTVDHINTEPIADANTDDQLLLSVNAGEQGEGEIGPNHLSIKNILPRRPSGKSTELVVQFEAGTAQKPYKCPCCTKCFSLTKTLVRHVRIHTEDKPYQCQFCGRNFCQKSDLVNHTRIHTGERPYQCQECNKSFAQKGNLVVHMRKHTGEKPYQCKECSCSFGQKSSLDCHIQSHR</sequence>
<evidence type="ECO:0000256" key="9">
    <source>
        <dbReference type="ARBA" id="ARBA00023163"/>
    </source>
</evidence>
<accession>A0AAJ7PFG3</accession>
<evidence type="ECO:0000313" key="15">
    <source>
        <dbReference type="RefSeq" id="XP_018522031.1"/>
    </source>
</evidence>
<keyword evidence="3" id="KW-0479">Metal-binding</keyword>
<feature type="domain" description="C2H2-type" evidence="13">
    <location>
        <begin position="163"/>
        <end position="190"/>
    </location>
</feature>
<proteinExistence type="inferred from homology"/>
<reference evidence="15" key="1">
    <citation type="submission" date="2025-08" db="UniProtKB">
        <authorList>
            <consortium name="RefSeq"/>
        </authorList>
    </citation>
    <scope>IDENTIFICATION</scope>
    <source>
        <tissue evidence="15">Brain</tissue>
    </source>
</reference>
<evidence type="ECO:0000256" key="5">
    <source>
        <dbReference type="ARBA" id="ARBA00022771"/>
    </source>
</evidence>
<dbReference type="FunFam" id="3.30.160.60:FF:002343">
    <property type="entry name" value="Zinc finger protein 33A"/>
    <property type="match status" value="2"/>
</dbReference>
<dbReference type="FunFam" id="3.30.160.60:FF:001156">
    <property type="entry name" value="Zinc finger protein 407"/>
    <property type="match status" value="1"/>
</dbReference>
<keyword evidence="6" id="KW-0862">Zinc</keyword>
<keyword evidence="9" id="KW-0804">Transcription</keyword>
<keyword evidence="4" id="KW-0677">Repeat</keyword>
<dbReference type="Pfam" id="PF13894">
    <property type="entry name" value="zf-C2H2_4"/>
    <property type="match status" value="1"/>
</dbReference>
<evidence type="ECO:0000256" key="7">
    <source>
        <dbReference type="ARBA" id="ARBA00023015"/>
    </source>
</evidence>
<feature type="compositionally biased region" description="Polar residues" evidence="12">
    <location>
        <begin position="116"/>
        <end position="129"/>
    </location>
</feature>
<evidence type="ECO:0000313" key="14">
    <source>
        <dbReference type="Proteomes" id="UP000694890"/>
    </source>
</evidence>
<dbReference type="PANTHER" id="PTHR24379">
    <property type="entry name" value="KRAB AND ZINC FINGER DOMAIN-CONTAINING"/>
    <property type="match status" value="1"/>
</dbReference>
<dbReference type="FunFam" id="3.30.160.60:FF:000933">
    <property type="entry name" value="zinc finger protein 771"/>
    <property type="match status" value="1"/>
</dbReference>
<feature type="domain" description="C2H2-type" evidence="13">
    <location>
        <begin position="450"/>
        <end position="477"/>
    </location>
</feature>
<dbReference type="Gene3D" id="3.30.160.60">
    <property type="entry name" value="Classic Zinc Finger"/>
    <property type="match status" value="6"/>
</dbReference>